<evidence type="ECO:0000256" key="2">
    <source>
        <dbReference type="ARBA" id="ARBA00022448"/>
    </source>
</evidence>
<gene>
    <name evidence="7" type="ORF">SAMN00808754_2251</name>
</gene>
<dbReference type="GO" id="GO:0016020">
    <property type="term" value="C:membrane"/>
    <property type="evidence" value="ECO:0007669"/>
    <property type="project" value="UniProtKB-SubCell"/>
</dbReference>
<name>A0A1W1VYV1_9FIRM</name>
<dbReference type="STRING" id="698762.SAMN00808754_2251"/>
<dbReference type="Pfam" id="PF03169">
    <property type="entry name" value="OPT"/>
    <property type="match status" value="1"/>
</dbReference>
<feature type="transmembrane region" description="Helical" evidence="6">
    <location>
        <begin position="16"/>
        <end position="36"/>
    </location>
</feature>
<reference evidence="7 8" key="1">
    <citation type="submission" date="2017-04" db="EMBL/GenBank/DDBJ databases">
        <authorList>
            <person name="Afonso C.L."/>
            <person name="Miller P.J."/>
            <person name="Scott M.A."/>
            <person name="Spackman E."/>
            <person name="Goraichik I."/>
            <person name="Dimitrov K.M."/>
            <person name="Suarez D.L."/>
            <person name="Swayne D.E."/>
        </authorList>
    </citation>
    <scope>NUCLEOTIDE SEQUENCE [LARGE SCALE GENOMIC DNA]</scope>
    <source>
        <strain evidence="7 8">ToBE</strain>
    </source>
</reference>
<dbReference type="OrthoDB" id="3652263at2"/>
<keyword evidence="8" id="KW-1185">Reference proteome</keyword>
<keyword evidence="2" id="KW-0813">Transport</keyword>
<comment type="subcellular location">
    <subcellularLocation>
        <location evidence="1">Membrane</location>
        <topology evidence="1">Multi-pass membrane protein</topology>
    </subcellularLocation>
</comment>
<feature type="transmembrane region" description="Helical" evidence="6">
    <location>
        <begin position="81"/>
        <end position="102"/>
    </location>
</feature>
<feature type="transmembrane region" description="Helical" evidence="6">
    <location>
        <begin position="224"/>
        <end position="242"/>
    </location>
</feature>
<dbReference type="InterPro" id="IPR004813">
    <property type="entry name" value="OPT"/>
</dbReference>
<dbReference type="EMBL" id="LT838272">
    <property type="protein sequence ID" value="SMB98291.1"/>
    <property type="molecule type" value="Genomic_DNA"/>
</dbReference>
<protein>
    <submittedName>
        <fullName evidence="7">Uncharacterized membrane protein, oligopeptide transporter (OPT) family</fullName>
    </submittedName>
</protein>
<feature type="transmembrane region" description="Helical" evidence="6">
    <location>
        <begin position="507"/>
        <end position="528"/>
    </location>
</feature>
<feature type="transmembrane region" description="Helical" evidence="6">
    <location>
        <begin position="271"/>
        <end position="292"/>
    </location>
</feature>
<feature type="transmembrane region" description="Helical" evidence="6">
    <location>
        <begin position="108"/>
        <end position="130"/>
    </location>
</feature>
<organism evidence="7 8">
    <name type="scientific">Thermanaeromonas toyohensis ToBE</name>
    <dbReference type="NCBI Taxonomy" id="698762"/>
    <lineage>
        <taxon>Bacteria</taxon>
        <taxon>Bacillati</taxon>
        <taxon>Bacillota</taxon>
        <taxon>Clostridia</taxon>
        <taxon>Neomoorellales</taxon>
        <taxon>Neomoorellaceae</taxon>
        <taxon>Thermanaeromonas</taxon>
    </lineage>
</organism>
<accession>A0A1W1VYV1</accession>
<proteinExistence type="predicted"/>
<keyword evidence="4 6" id="KW-1133">Transmembrane helix</keyword>
<feature type="transmembrane region" description="Helical" evidence="6">
    <location>
        <begin position="393"/>
        <end position="414"/>
    </location>
</feature>
<feature type="transmembrane region" description="Helical" evidence="6">
    <location>
        <begin position="325"/>
        <end position="344"/>
    </location>
</feature>
<evidence type="ECO:0000256" key="5">
    <source>
        <dbReference type="ARBA" id="ARBA00023136"/>
    </source>
</evidence>
<evidence type="ECO:0000256" key="1">
    <source>
        <dbReference type="ARBA" id="ARBA00004141"/>
    </source>
</evidence>
<feature type="transmembrane region" description="Helical" evidence="6">
    <location>
        <begin position="298"/>
        <end position="318"/>
    </location>
</feature>
<dbReference type="RefSeq" id="WP_084665808.1">
    <property type="nucleotide sequence ID" value="NZ_LT838272.1"/>
</dbReference>
<evidence type="ECO:0000256" key="3">
    <source>
        <dbReference type="ARBA" id="ARBA00022692"/>
    </source>
</evidence>
<evidence type="ECO:0000256" key="6">
    <source>
        <dbReference type="SAM" id="Phobius"/>
    </source>
</evidence>
<evidence type="ECO:0000313" key="8">
    <source>
        <dbReference type="Proteomes" id="UP000192569"/>
    </source>
</evidence>
<dbReference type="AlphaFoldDB" id="A0A1W1VYV1"/>
<feature type="transmembrane region" description="Helical" evidence="6">
    <location>
        <begin position="42"/>
        <end position="60"/>
    </location>
</feature>
<sequence length="533" mass="56716">MDKNFLEEAHPKAFEPAVLIVNIILSIIGAIIGLQILTTLGVTPNTSIIGVLVAIALSRIPGQWFAKYRSIHRQNLVQSNISSATFGAANSLLLPIGIPYLLGRPDLVIPMLIGATMGMLIDLAMLYWFFDSRVFPGKAAWPPGVAAAEAIYAGDEGGKRAKFLVLGTIIGIIGSYFKVSMSALGVAFIGNVWALAMFGVGLLLRGYSKVLFGLDINKLYIPHGMMIGAGLVAGIQIIAILLKGRKGASESADALSSSDYTRDEKEVTRGLLRGFGLYIAAALILAMVGGLYAEMPAWQLLFWAVFGAVSCILAEFIVGLSAMHAGWFPAFATALIFLVLGIAFGFPAPALALLVGFVASGGPAFADAGYDLKAGWILRGGGRNRQFELEGRWQQILAGLVGLAVAWIMVTFFHDVYFRQDLFPPVDRVYVATIKAGVDATIVKNLVLWAIPGALIQALGGSERQLGIMLATGLLILNPLAGYAVLAGIIIRILVLKLVGKDAETPMTILAAGFIAGDALYGFFNSVLKAKWK</sequence>
<evidence type="ECO:0000256" key="4">
    <source>
        <dbReference type="ARBA" id="ARBA00022989"/>
    </source>
</evidence>
<feature type="transmembrane region" description="Helical" evidence="6">
    <location>
        <begin position="468"/>
        <end position="495"/>
    </location>
</feature>
<evidence type="ECO:0000313" key="7">
    <source>
        <dbReference type="EMBL" id="SMB98291.1"/>
    </source>
</evidence>
<dbReference type="GO" id="GO:0035673">
    <property type="term" value="F:oligopeptide transmembrane transporter activity"/>
    <property type="evidence" value="ECO:0007669"/>
    <property type="project" value="InterPro"/>
</dbReference>
<keyword evidence="5 6" id="KW-0472">Membrane</keyword>
<feature type="transmembrane region" description="Helical" evidence="6">
    <location>
        <begin position="183"/>
        <end position="204"/>
    </location>
</feature>
<dbReference type="Proteomes" id="UP000192569">
    <property type="component" value="Chromosome I"/>
</dbReference>
<keyword evidence="3 6" id="KW-0812">Transmembrane</keyword>